<keyword evidence="2" id="KW-0472">Membrane</keyword>
<reference evidence="3" key="1">
    <citation type="journal article" date="2023" name="Mol. Phylogenet. Evol.">
        <title>Genome-scale phylogeny and comparative genomics of the fungal order Sordariales.</title>
        <authorList>
            <person name="Hensen N."/>
            <person name="Bonometti L."/>
            <person name="Westerberg I."/>
            <person name="Brannstrom I.O."/>
            <person name="Guillou S."/>
            <person name="Cros-Aarteil S."/>
            <person name="Calhoun S."/>
            <person name="Haridas S."/>
            <person name="Kuo A."/>
            <person name="Mondo S."/>
            <person name="Pangilinan J."/>
            <person name="Riley R."/>
            <person name="LaButti K."/>
            <person name="Andreopoulos B."/>
            <person name="Lipzen A."/>
            <person name="Chen C."/>
            <person name="Yan M."/>
            <person name="Daum C."/>
            <person name="Ng V."/>
            <person name="Clum A."/>
            <person name="Steindorff A."/>
            <person name="Ohm R.A."/>
            <person name="Martin F."/>
            <person name="Silar P."/>
            <person name="Natvig D.O."/>
            <person name="Lalanne C."/>
            <person name="Gautier V."/>
            <person name="Ament-Velasquez S.L."/>
            <person name="Kruys A."/>
            <person name="Hutchinson M.I."/>
            <person name="Powell A.J."/>
            <person name="Barry K."/>
            <person name="Miller A.N."/>
            <person name="Grigoriev I.V."/>
            <person name="Debuchy R."/>
            <person name="Gladieux P."/>
            <person name="Hiltunen Thoren M."/>
            <person name="Johannesson H."/>
        </authorList>
    </citation>
    <scope>NUCLEOTIDE SEQUENCE</scope>
    <source>
        <strain evidence="3">CBS 333.67</strain>
    </source>
</reference>
<protein>
    <submittedName>
        <fullName evidence="3">Uncharacterized protein</fullName>
    </submittedName>
</protein>
<keyword evidence="4" id="KW-1185">Reference proteome</keyword>
<feature type="compositionally biased region" description="Basic and acidic residues" evidence="1">
    <location>
        <begin position="540"/>
        <end position="550"/>
    </location>
</feature>
<feature type="transmembrane region" description="Helical" evidence="2">
    <location>
        <begin position="233"/>
        <end position="256"/>
    </location>
</feature>
<feature type="compositionally biased region" description="Polar residues" evidence="1">
    <location>
        <begin position="146"/>
        <end position="180"/>
    </location>
</feature>
<keyword evidence="2" id="KW-1133">Transmembrane helix</keyword>
<evidence type="ECO:0000256" key="2">
    <source>
        <dbReference type="SAM" id="Phobius"/>
    </source>
</evidence>
<keyword evidence="2" id="KW-0812">Transmembrane</keyword>
<feature type="compositionally biased region" description="Polar residues" evidence="1">
    <location>
        <begin position="623"/>
        <end position="634"/>
    </location>
</feature>
<feature type="compositionally biased region" description="Basic and acidic residues" evidence="1">
    <location>
        <begin position="405"/>
        <end position="416"/>
    </location>
</feature>
<reference evidence="3" key="2">
    <citation type="submission" date="2023-06" db="EMBL/GenBank/DDBJ databases">
        <authorList>
            <consortium name="Lawrence Berkeley National Laboratory"/>
            <person name="Mondo S.J."/>
            <person name="Hensen N."/>
            <person name="Bonometti L."/>
            <person name="Westerberg I."/>
            <person name="Brannstrom I.O."/>
            <person name="Guillou S."/>
            <person name="Cros-Aarteil S."/>
            <person name="Calhoun S."/>
            <person name="Haridas S."/>
            <person name="Kuo A."/>
            <person name="Pangilinan J."/>
            <person name="Riley R."/>
            <person name="Labutti K."/>
            <person name="Andreopoulos B."/>
            <person name="Lipzen A."/>
            <person name="Chen C."/>
            <person name="Yanf M."/>
            <person name="Daum C."/>
            <person name="Ng V."/>
            <person name="Clum A."/>
            <person name="Steindorff A."/>
            <person name="Ohm R."/>
            <person name="Martin F."/>
            <person name="Silar P."/>
            <person name="Natvig D."/>
            <person name="Lalanne C."/>
            <person name="Gautier V."/>
            <person name="Ament-Velasquez S.L."/>
            <person name="Kruys A."/>
            <person name="Hutchinson M.I."/>
            <person name="Powell A.J."/>
            <person name="Barry K."/>
            <person name="Miller A.N."/>
            <person name="Grigoriev I.V."/>
            <person name="Debuchy R."/>
            <person name="Gladieux P."/>
            <person name="Thoren M.H."/>
            <person name="Johannesson H."/>
        </authorList>
    </citation>
    <scope>NUCLEOTIDE SEQUENCE</scope>
    <source>
        <strain evidence="3">CBS 333.67</strain>
    </source>
</reference>
<organism evidence="3 4">
    <name type="scientific">Chaetomium strumarium</name>
    <dbReference type="NCBI Taxonomy" id="1170767"/>
    <lineage>
        <taxon>Eukaryota</taxon>
        <taxon>Fungi</taxon>
        <taxon>Dikarya</taxon>
        <taxon>Ascomycota</taxon>
        <taxon>Pezizomycotina</taxon>
        <taxon>Sordariomycetes</taxon>
        <taxon>Sordariomycetidae</taxon>
        <taxon>Sordariales</taxon>
        <taxon>Chaetomiaceae</taxon>
        <taxon>Chaetomium</taxon>
    </lineage>
</organism>
<dbReference type="GeneID" id="87881395"/>
<dbReference type="EMBL" id="JAUDZG010000004">
    <property type="protein sequence ID" value="KAK3305523.1"/>
    <property type="molecule type" value="Genomic_DNA"/>
</dbReference>
<feature type="region of interest" description="Disordered" evidence="1">
    <location>
        <begin position="138"/>
        <end position="192"/>
    </location>
</feature>
<dbReference type="AlphaFoldDB" id="A0AAJ0M1K8"/>
<gene>
    <name evidence="3" type="ORF">B0T15DRAFT_200533</name>
</gene>
<proteinExistence type="predicted"/>
<evidence type="ECO:0000313" key="4">
    <source>
        <dbReference type="Proteomes" id="UP001273166"/>
    </source>
</evidence>
<evidence type="ECO:0000313" key="3">
    <source>
        <dbReference type="EMBL" id="KAK3305523.1"/>
    </source>
</evidence>
<feature type="region of interest" description="Disordered" evidence="1">
    <location>
        <begin position="444"/>
        <end position="465"/>
    </location>
</feature>
<sequence length="659" mass="68328">MASSGLPSGAFLTTLRGRRCTAIPKAAVAITGGQSITLETTISDSVSTALVATATSSAITAARPTTGLAAAPAEDADASTAVAEQSSTSTTTPSLAITTSISPGPVAVTQAQDGDVGPSTRPSTTFLTLVGVTSSQASVTQSSQADSNVTVPTADTLSSSPTADTLATSSQARPADTTSLLPEGPAANPLLSTITVPQTPTDSVVAEVTGATSVTPTPDSASALDNNAVQSTVAVAGAVIGGVVAISVLAFLIWWWRRRLQRKRRSTLLTPLDVGSSSDRDEKGGYVISRGSIGPTPVTEKVKAALGQKFKRIRGHIRNKTAPSVDLDRGASQFIDQVSAGRDNSSSMWARLASKDRLNDWWSELAGSLKFARRNKSTQARTSTVIQKNAAVSSQPDFLTLLKMGDPKRDHEDQRRRASMARLNGSTSSADNFLGGLDLDISNSQSDDPFSDANAMAHTSAQPPPLAIGSKANPFSDANAIRDPAPAVPKPATYVANIRRSRTNSSAAHRTSMHSNRDSVGSLVSMATATTVTNARNKFRSDPFDLERPELLGGGDKTTAVTTSSPAKDVDMDVQEPKYPPMTRARIDSYTSRYSEYSNVSAVSSMGDWSDPGPDVGPAAARSPTQQLNENGNRAGSVQGGKRVGGGSLGSLGSVGKAL</sequence>
<name>A0AAJ0M1K8_9PEZI</name>
<feature type="compositionally biased region" description="Gly residues" evidence="1">
    <location>
        <begin position="638"/>
        <end position="650"/>
    </location>
</feature>
<feature type="region of interest" description="Disordered" evidence="1">
    <location>
        <begin position="405"/>
        <end position="427"/>
    </location>
</feature>
<feature type="region of interest" description="Disordered" evidence="1">
    <location>
        <begin position="540"/>
        <end position="565"/>
    </location>
</feature>
<feature type="region of interest" description="Disordered" evidence="1">
    <location>
        <begin position="605"/>
        <end position="659"/>
    </location>
</feature>
<accession>A0AAJ0M1K8</accession>
<comment type="caution">
    <text evidence="3">The sequence shown here is derived from an EMBL/GenBank/DDBJ whole genome shotgun (WGS) entry which is preliminary data.</text>
</comment>
<evidence type="ECO:0000256" key="1">
    <source>
        <dbReference type="SAM" id="MobiDB-lite"/>
    </source>
</evidence>
<dbReference type="Proteomes" id="UP001273166">
    <property type="component" value="Unassembled WGS sequence"/>
</dbReference>
<dbReference type="RefSeq" id="XP_062721303.1">
    <property type="nucleotide sequence ID" value="XM_062862566.1"/>
</dbReference>
<feature type="region of interest" description="Disordered" evidence="1">
    <location>
        <begin position="79"/>
        <end position="100"/>
    </location>
</feature>